<protein>
    <recommendedName>
        <fullName evidence="4">DUF1850 domain-containing protein</fullName>
    </recommendedName>
</protein>
<dbReference type="Pfam" id="PF08905">
    <property type="entry name" value="DUF1850"/>
    <property type="match status" value="1"/>
</dbReference>
<evidence type="ECO:0008006" key="4">
    <source>
        <dbReference type="Google" id="ProtNLM"/>
    </source>
</evidence>
<keyword evidence="1" id="KW-0472">Membrane</keyword>
<dbReference type="OrthoDB" id="4304at2"/>
<evidence type="ECO:0000313" key="3">
    <source>
        <dbReference type="Proteomes" id="UP000197032"/>
    </source>
</evidence>
<organism evidence="2 3">
    <name type="scientific">Calderihabitans maritimus</name>
    <dbReference type="NCBI Taxonomy" id="1246530"/>
    <lineage>
        <taxon>Bacteria</taxon>
        <taxon>Bacillati</taxon>
        <taxon>Bacillota</taxon>
        <taxon>Clostridia</taxon>
        <taxon>Neomoorellales</taxon>
        <taxon>Calderihabitantaceae</taxon>
        <taxon>Calderihabitans</taxon>
    </lineage>
</organism>
<keyword evidence="1" id="KW-0812">Transmembrane</keyword>
<reference evidence="3" key="1">
    <citation type="journal article" date="2017" name="Appl. Environ. Microbiol.">
        <title>Genomic analysis of Calderihabitans maritimus KKC1, a thermophilic hydrogenogenic carboxydotrophic bacterium isolated from marine sediment.</title>
        <authorList>
            <person name="Omae K."/>
            <person name="Yoneda Y."/>
            <person name="Fukuyama Y."/>
            <person name="Yoshida T."/>
            <person name="Sako Y."/>
        </authorList>
    </citation>
    <scope>NUCLEOTIDE SEQUENCE [LARGE SCALE GENOMIC DNA]</scope>
    <source>
        <strain evidence="3">KKC1</strain>
    </source>
</reference>
<feature type="transmembrane region" description="Helical" evidence="1">
    <location>
        <begin position="16"/>
        <end position="37"/>
    </location>
</feature>
<dbReference type="AlphaFoldDB" id="A0A1Z5HQ72"/>
<proteinExistence type="predicted"/>
<name>A0A1Z5HQ72_9FIRM</name>
<dbReference type="InterPro" id="IPR015001">
    <property type="entry name" value="DUF1850"/>
</dbReference>
<comment type="caution">
    <text evidence="2">The sequence shown here is derived from an EMBL/GenBank/DDBJ whole genome shotgun (WGS) entry which is preliminary data.</text>
</comment>
<gene>
    <name evidence="2" type="ORF">KKC1_07490</name>
</gene>
<sequence>MNTIRVDRGRIRPGPLLVLSLLVLSTIYFLISPVLVLQVKSVERDLVVTRIPVHSGTEFSIRYIHSVDRQPIWEKFHVAADGTIVLTDTKFKMLGAGMGPYEQTVTFEDGWNIVSDMNRAIGTFFLRVGHIAKHTLFINDQEIPLWKHLNSNERVKVEILKVPRITLLGKGGTA</sequence>
<accession>A0A1Z5HQ72</accession>
<dbReference type="EMBL" id="BDGJ01000020">
    <property type="protein sequence ID" value="GAW91588.1"/>
    <property type="molecule type" value="Genomic_DNA"/>
</dbReference>
<keyword evidence="3" id="KW-1185">Reference proteome</keyword>
<dbReference type="Proteomes" id="UP000197032">
    <property type="component" value="Unassembled WGS sequence"/>
</dbReference>
<dbReference type="RefSeq" id="WP_088553104.1">
    <property type="nucleotide sequence ID" value="NZ_BDGJ01000020.1"/>
</dbReference>
<evidence type="ECO:0000256" key="1">
    <source>
        <dbReference type="SAM" id="Phobius"/>
    </source>
</evidence>
<evidence type="ECO:0000313" key="2">
    <source>
        <dbReference type="EMBL" id="GAW91588.1"/>
    </source>
</evidence>
<keyword evidence="1" id="KW-1133">Transmembrane helix</keyword>